<sequence>MEEGLPDEIWRRIFEIGIEKSRLSYKDVCCVSITSRRLKRLSNEDTLWTHLLNLDFSIPIDDDDDIVIPASKTLYKTMFDKDRERKIAAHRRAVLRAESDVGVCLRNLKQLQRQLADERDKARAAECLSGFECLAATNHTGSSSKTASSGAMCFTYSLQNLCARDGS</sequence>
<name>A0AAP0LKC2_9MAGN</name>
<dbReference type="Pfam" id="PF12937">
    <property type="entry name" value="F-box-like"/>
    <property type="match status" value="1"/>
</dbReference>
<evidence type="ECO:0000313" key="2">
    <source>
        <dbReference type="EMBL" id="KAK9170654.1"/>
    </source>
</evidence>
<comment type="caution">
    <text evidence="2">The sequence shown here is derived from an EMBL/GenBank/DDBJ whole genome shotgun (WGS) entry which is preliminary data.</text>
</comment>
<evidence type="ECO:0000259" key="1">
    <source>
        <dbReference type="Pfam" id="PF12937"/>
    </source>
</evidence>
<dbReference type="Gene3D" id="1.20.1280.50">
    <property type="match status" value="1"/>
</dbReference>
<protein>
    <recommendedName>
        <fullName evidence="1">F-box domain-containing protein</fullName>
    </recommendedName>
</protein>
<feature type="domain" description="F-box" evidence="1">
    <location>
        <begin position="4"/>
        <end position="51"/>
    </location>
</feature>
<accession>A0AAP0LKC2</accession>
<dbReference type="InterPro" id="IPR036047">
    <property type="entry name" value="F-box-like_dom_sf"/>
</dbReference>
<dbReference type="Proteomes" id="UP001420932">
    <property type="component" value="Unassembled WGS sequence"/>
</dbReference>
<gene>
    <name evidence="2" type="ORF">Syun_002794</name>
</gene>
<dbReference type="SUPFAM" id="SSF81383">
    <property type="entry name" value="F-box domain"/>
    <property type="match status" value="1"/>
</dbReference>
<reference evidence="2 3" key="1">
    <citation type="submission" date="2024-01" db="EMBL/GenBank/DDBJ databases">
        <title>Genome assemblies of Stephania.</title>
        <authorList>
            <person name="Yang L."/>
        </authorList>
    </citation>
    <scope>NUCLEOTIDE SEQUENCE [LARGE SCALE GENOMIC DNA]</scope>
    <source>
        <strain evidence="2">YNDBR</strain>
        <tissue evidence="2">Leaf</tissue>
    </source>
</reference>
<dbReference type="EMBL" id="JBBNAF010000001">
    <property type="protein sequence ID" value="KAK9170654.1"/>
    <property type="molecule type" value="Genomic_DNA"/>
</dbReference>
<dbReference type="InterPro" id="IPR001810">
    <property type="entry name" value="F-box_dom"/>
</dbReference>
<dbReference type="AlphaFoldDB" id="A0AAP0LKC2"/>
<keyword evidence="3" id="KW-1185">Reference proteome</keyword>
<proteinExistence type="predicted"/>
<organism evidence="2 3">
    <name type="scientific">Stephania yunnanensis</name>
    <dbReference type="NCBI Taxonomy" id="152371"/>
    <lineage>
        <taxon>Eukaryota</taxon>
        <taxon>Viridiplantae</taxon>
        <taxon>Streptophyta</taxon>
        <taxon>Embryophyta</taxon>
        <taxon>Tracheophyta</taxon>
        <taxon>Spermatophyta</taxon>
        <taxon>Magnoliopsida</taxon>
        <taxon>Ranunculales</taxon>
        <taxon>Menispermaceae</taxon>
        <taxon>Menispermoideae</taxon>
        <taxon>Cissampelideae</taxon>
        <taxon>Stephania</taxon>
    </lineage>
</organism>
<evidence type="ECO:0000313" key="3">
    <source>
        <dbReference type="Proteomes" id="UP001420932"/>
    </source>
</evidence>